<dbReference type="SUPFAM" id="SSF54616">
    <property type="entry name" value="DNA-binding domain of Mlu1-box binding protein MBP1"/>
    <property type="match status" value="1"/>
</dbReference>
<reference evidence="3" key="1">
    <citation type="journal article" date="2021" name="Proc. Natl. Acad. Sci. U.S.A.">
        <title>A Catalog of Tens of Thousands of Viruses from Human Metagenomes Reveals Hidden Associations with Chronic Diseases.</title>
        <authorList>
            <person name="Tisza M.J."/>
            <person name="Buck C.B."/>
        </authorList>
    </citation>
    <scope>NUCLEOTIDE SEQUENCE</scope>
    <source>
        <strain evidence="3">CtP6q2</strain>
    </source>
</reference>
<dbReference type="GO" id="GO:0003677">
    <property type="term" value="F:DNA binding"/>
    <property type="evidence" value="ECO:0007669"/>
    <property type="project" value="InterPro"/>
</dbReference>
<dbReference type="EMBL" id="BK016143">
    <property type="protein sequence ID" value="DAF98130.1"/>
    <property type="molecule type" value="Genomic_DNA"/>
</dbReference>
<protein>
    <submittedName>
        <fullName evidence="3">KilA protein</fullName>
    </submittedName>
</protein>
<sequence length="264" mass="30293">MRQLNENQIFQYNGSPITFQKGDSVMVNATEMAKPFGKLVGDWLRLKATTEFTEALSADMHIPISALIQVVKGGNNEQGTWLHEDVALEFARWLSPSFAIWCNKRIKELLQYGMTATQPTLEQMINNPDLVISLATQLKSEREEKQRLEHQNALQEEQLRQAAPKVEYCNKVLSSKGYLTVNMIASCIGISDIKLNKLLCQWGIQYKESGVYYLYSKYRDKGYTVHRPHAYTDSLGNIKTRQHMYWTEAGKRFILELYNSKVAA</sequence>
<dbReference type="PROSITE" id="PS51301">
    <property type="entry name" value="KILA_N"/>
    <property type="match status" value="1"/>
</dbReference>
<feature type="domain" description="KilA-N" evidence="2">
    <location>
        <begin position="6"/>
        <end position="109"/>
    </location>
</feature>
<keyword evidence="1" id="KW-0175">Coiled coil</keyword>
<proteinExistence type="predicted"/>
<organism evidence="3">
    <name type="scientific">Myoviridae sp. ctP6q2</name>
    <dbReference type="NCBI Taxonomy" id="2825096"/>
    <lineage>
        <taxon>Viruses</taxon>
        <taxon>Duplodnaviria</taxon>
        <taxon>Heunggongvirae</taxon>
        <taxon>Uroviricota</taxon>
        <taxon>Caudoviricetes</taxon>
    </lineage>
</organism>
<dbReference type="Pfam" id="PF04383">
    <property type="entry name" value="KilA-N"/>
    <property type="match status" value="1"/>
</dbReference>
<evidence type="ECO:0000256" key="1">
    <source>
        <dbReference type="SAM" id="Coils"/>
    </source>
</evidence>
<dbReference type="InterPro" id="IPR017880">
    <property type="entry name" value="KilA_N"/>
</dbReference>
<dbReference type="SMART" id="SM01252">
    <property type="entry name" value="KilA-N"/>
    <property type="match status" value="1"/>
</dbReference>
<dbReference type="Pfam" id="PF03374">
    <property type="entry name" value="ANT"/>
    <property type="match status" value="1"/>
</dbReference>
<evidence type="ECO:0000259" key="2">
    <source>
        <dbReference type="PROSITE" id="PS51301"/>
    </source>
</evidence>
<name>A0A8S5UUR0_9CAUD</name>
<dbReference type="InterPro" id="IPR005039">
    <property type="entry name" value="Ant_C"/>
</dbReference>
<dbReference type="InterPro" id="IPR036887">
    <property type="entry name" value="HTH_APSES_sf"/>
</dbReference>
<accession>A0A8S5UUR0</accession>
<dbReference type="InterPro" id="IPR018004">
    <property type="entry name" value="KilA/APSES_HTH"/>
</dbReference>
<evidence type="ECO:0000313" key="3">
    <source>
        <dbReference type="EMBL" id="DAF98130.1"/>
    </source>
</evidence>
<feature type="coiled-coil region" evidence="1">
    <location>
        <begin position="131"/>
        <end position="160"/>
    </location>
</feature>